<accession>A0A127PCH2</accession>
<protein>
    <submittedName>
        <fullName evidence="1">AP2 domain protein</fullName>
    </submittedName>
</protein>
<organism evidence="1">
    <name type="scientific">Collimonas fungivorans</name>
    <dbReference type="NCBI Taxonomy" id="158899"/>
    <lineage>
        <taxon>Bacteria</taxon>
        <taxon>Pseudomonadati</taxon>
        <taxon>Pseudomonadota</taxon>
        <taxon>Betaproteobacteria</taxon>
        <taxon>Burkholderiales</taxon>
        <taxon>Oxalobacteraceae</taxon>
        <taxon>Collimonas</taxon>
    </lineage>
</organism>
<name>A0A127PCH2_9BURK</name>
<sequence>MFHSQVKSYYVVVMIRRNGKSYTKRFYENRCGGEQTTLKLAQAWRDTIIAAHPPMSMAQFCAIVRINNSSGISGVFHKTHAKRKNSRGEPESHAWAARIPLGNGKTRIQSFLVQTYGEAGAKQRAIAAREQGLAALGNTLYKPEQQPEPISSAADIEQLEAKLRAPEERRKQRAAKRIAKDQHVAQLAAKKQTAAEIAAEQALQKATSSGEPYISRYIGATERSGFRVSIVRQGRSYRKSFADGIYGGTTAALEAAKIWRDQTFVALPAISKAQAVTRIPAANTSGVAGVYLRREVVDGKRREAWVAYAPKQAGKLNRTKGFSIAKYGEKQAFALAVQARRAFVAELTDVPHLPKHAAKQMLFAVQLAMSEPVITDQDRDVG</sequence>
<dbReference type="AlphaFoldDB" id="A0A127PCH2"/>
<proteinExistence type="predicted"/>
<dbReference type="PATRIC" id="fig|158899.10.peg.2853"/>
<evidence type="ECO:0000313" key="1">
    <source>
        <dbReference type="EMBL" id="AMO95526.1"/>
    </source>
</evidence>
<dbReference type="Proteomes" id="UP000072421">
    <property type="component" value="Chromosome"/>
</dbReference>
<evidence type="ECO:0000313" key="2">
    <source>
        <dbReference type="Proteomes" id="UP000072421"/>
    </source>
</evidence>
<dbReference type="Gene3D" id="1.20.5.2050">
    <property type="match status" value="2"/>
</dbReference>
<gene>
    <name evidence="1" type="ORF">CFter6_2860</name>
</gene>
<dbReference type="EMBL" id="CP013232">
    <property type="protein sequence ID" value="AMO95526.1"/>
    <property type="molecule type" value="Genomic_DNA"/>
</dbReference>
<reference evidence="1 2" key="1">
    <citation type="submission" date="2015-11" db="EMBL/GenBank/DDBJ databases">
        <title>Exploring the genomic traits of fungus-feeding bacterial genus Collimonas.</title>
        <authorList>
            <person name="Song C."/>
            <person name="Schmidt R."/>
            <person name="de Jager V."/>
            <person name="Krzyzanowska D."/>
            <person name="Jongedijk E."/>
            <person name="Cankar K."/>
            <person name="Beekwilder J."/>
            <person name="van Veen A."/>
            <person name="de Boer W."/>
            <person name="van Veen J.A."/>
            <person name="Garbeva P."/>
        </authorList>
    </citation>
    <scope>NUCLEOTIDE SEQUENCE [LARGE SCALE GENOMIC DNA]</scope>
    <source>
        <strain evidence="1 2">Ter6</strain>
    </source>
</reference>